<feature type="transmembrane region" description="Helical" evidence="7">
    <location>
        <begin position="303"/>
        <end position="325"/>
    </location>
</feature>
<feature type="transmembrane region" description="Helical" evidence="7">
    <location>
        <begin position="182"/>
        <end position="199"/>
    </location>
</feature>
<name>A0AAE0Y2F2_9GAST</name>
<dbReference type="InterPro" id="IPR008276">
    <property type="entry name" value="C_nuclsd_transpt"/>
</dbReference>
<dbReference type="AlphaFoldDB" id="A0AAE0Y2F2"/>
<dbReference type="InterPro" id="IPR011642">
    <property type="entry name" value="Gate_dom"/>
</dbReference>
<reference evidence="11" key="1">
    <citation type="journal article" date="2023" name="G3 (Bethesda)">
        <title>A reference genome for the long-term kleptoplast-retaining sea slug Elysia crispata morphotype clarki.</title>
        <authorList>
            <person name="Eastman K.E."/>
            <person name="Pendleton A.L."/>
            <person name="Shaikh M.A."/>
            <person name="Suttiyut T."/>
            <person name="Ogas R."/>
            <person name="Tomko P."/>
            <person name="Gavelis G."/>
            <person name="Widhalm J.R."/>
            <person name="Wisecaver J.H."/>
        </authorList>
    </citation>
    <scope>NUCLEOTIDE SEQUENCE</scope>
    <source>
        <strain evidence="11">ECLA1</strain>
    </source>
</reference>
<feature type="transmembrane region" description="Helical" evidence="7">
    <location>
        <begin position="345"/>
        <end position="364"/>
    </location>
</feature>
<evidence type="ECO:0008006" key="13">
    <source>
        <dbReference type="Google" id="ProtNLM"/>
    </source>
</evidence>
<comment type="similarity">
    <text evidence="2">Belongs to the concentrative nucleoside transporter (CNT) (TC 2.A.41) family.</text>
</comment>
<evidence type="ECO:0000259" key="9">
    <source>
        <dbReference type="Pfam" id="PF07662"/>
    </source>
</evidence>
<dbReference type="Pfam" id="PF07670">
    <property type="entry name" value="Gate"/>
    <property type="match status" value="1"/>
</dbReference>
<dbReference type="GO" id="GO:0005886">
    <property type="term" value="C:plasma membrane"/>
    <property type="evidence" value="ECO:0007669"/>
    <property type="project" value="UniProtKB-SubCell"/>
</dbReference>
<feature type="transmembrane region" description="Helical" evidence="7">
    <location>
        <begin position="78"/>
        <end position="97"/>
    </location>
</feature>
<gene>
    <name evidence="11" type="ORF">RRG08_005468</name>
</gene>
<evidence type="ECO:0000259" key="10">
    <source>
        <dbReference type="Pfam" id="PF07670"/>
    </source>
</evidence>
<protein>
    <recommendedName>
        <fullName evidence="13">Sodium/nucleoside cotransporter</fullName>
    </recommendedName>
</protein>
<feature type="transmembrane region" description="Helical" evidence="7">
    <location>
        <begin position="211"/>
        <end position="229"/>
    </location>
</feature>
<feature type="transmembrane region" description="Helical" evidence="7">
    <location>
        <begin position="592"/>
        <end position="617"/>
    </location>
</feature>
<evidence type="ECO:0000256" key="1">
    <source>
        <dbReference type="ARBA" id="ARBA00004651"/>
    </source>
</evidence>
<comment type="caution">
    <text evidence="11">The sequence shown here is derived from an EMBL/GenBank/DDBJ whole genome shotgun (WGS) entry which is preliminary data.</text>
</comment>
<dbReference type="PANTHER" id="PTHR10590:SF4">
    <property type="entry name" value="SOLUTE CARRIER FAMILY 28 MEMBER 3"/>
    <property type="match status" value="1"/>
</dbReference>
<keyword evidence="3" id="KW-1003">Cell membrane</keyword>
<feature type="domain" description="Nucleoside transporter/FeoB GTPase Gate" evidence="10">
    <location>
        <begin position="271"/>
        <end position="368"/>
    </location>
</feature>
<proteinExistence type="inferred from homology"/>
<dbReference type="Pfam" id="PF07662">
    <property type="entry name" value="Nucleos_tra2_C"/>
    <property type="match status" value="1"/>
</dbReference>
<accession>A0AAE0Y2F2</accession>
<keyword evidence="4 7" id="KW-0812">Transmembrane</keyword>
<dbReference type="InterPro" id="IPR002668">
    <property type="entry name" value="CNT_N_dom"/>
</dbReference>
<dbReference type="Pfam" id="PF01773">
    <property type="entry name" value="Nucleos_tra2_N"/>
    <property type="match status" value="1"/>
</dbReference>
<feature type="domain" description="Concentrative nucleoside transporter N-terminal" evidence="8">
    <location>
        <begin position="188"/>
        <end position="259"/>
    </location>
</feature>
<dbReference type="EMBL" id="JAWDGP010007160">
    <property type="protein sequence ID" value="KAK3729096.1"/>
    <property type="molecule type" value="Genomic_DNA"/>
</dbReference>
<feature type="transmembrane region" description="Helical" evidence="7">
    <location>
        <begin position="157"/>
        <end position="176"/>
    </location>
</feature>
<dbReference type="PANTHER" id="PTHR10590">
    <property type="entry name" value="SODIUM/NUCLEOSIDE COTRANSPORTER"/>
    <property type="match status" value="1"/>
</dbReference>
<evidence type="ECO:0000259" key="8">
    <source>
        <dbReference type="Pfam" id="PF01773"/>
    </source>
</evidence>
<evidence type="ECO:0000256" key="5">
    <source>
        <dbReference type="ARBA" id="ARBA00022989"/>
    </source>
</evidence>
<feature type="transmembrane region" description="Helical" evidence="7">
    <location>
        <begin position="268"/>
        <end position="291"/>
    </location>
</feature>
<evidence type="ECO:0000256" key="4">
    <source>
        <dbReference type="ARBA" id="ARBA00022692"/>
    </source>
</evidence>
<dbReference type="InterPro" id="IPR011657">
    <property type="entry name" value="CNT_C_dom"/>
</dbReference>
<dbReference type="GO" id="GO:0005415">
    <property type="term" value="F:nucleoside:sodium symporter activity"/>
    <property type="evidence" value="ECO:0007669"/>
    <property type="project" value="TreeGrafter"/>
</dbReference>
<sequence>MVTESNADVVKDEYSRDTNDVVIASSEKDAVPSEPNEVAVVDMCVDDLDCEAHLGFCARRLDSMEEAFRGFFKRNRHGIVLGVKLTLFCAYIAYYIYCVHCRFGDEGSYVLTGITAFFVVKLAVACLQKRKITVSIKPSSWIKNTERLKRIRQVMRYVLYVVALLAICIYIGLDVIRYDPGNLQALSGIAVMILGCFIFSARPSRVNWHPVFWGFILQFVMAIITLRTTPGYNVFKWIGDLVESFVRLSDKGSEFVLGDSFRATKAGFFFETAGVIVFFNSCIFLLDYVGVLEFVILKIGRGLALCLETGPIESVVAAANIFIGLSEAPLLVRPYLPVITKSELHAIMTCGFASISGAFMAMFIKAGAPPTHMLTACLISAPAALAISKLLYPEVQKVDFNKQRNICMRDATSSRTGMQAISDGATFSIKLIATIMVNMMAFVSILNLVDNLLIWLGERAGKEGFTFNYVSSYVFYPLSWVMGISAKDCKQASYIMGLKLLATPFVAYKDLGALIQNRETLEEHIRQNGSWSYSGKNITLEPSNTTLVDGVLEPRTEAILTYAMCGLSAFPAIGFSMGTLIPMSPVRKDDVISLVVTAFVAGNLANFATGAVAGVMYNGK</sequence>
<feature type="transmembrane region" description="Helical" evidence="7">
    <location>
        <begin position="109"/>
        <end position="127"/>
    </location>
</feature>
<keyword evidence="5 7" id="KW-1133">Transmembrane helix</keyword>
<evidence type="ECO:0000256" key="6">
    <source>
        <dbReference type="ARBA" id="ARBA00023136"/>
    </source>
</evidence>
<feature type="transmembrane region" description="Helical" evidence="7">
    <location>
        <begin position="427"/>
        <end position="449"/>
    </location>
</feature>
<evidence type="ECO:0000256" key="3">
    <source>
        <dbReference type="ARBA" id="ARBA00022475"/>
    </source>
</evidence>
<keyword evidence="12" id="KW-1185">Reference proteome</keyword>
<evidence type="ECO:0000313" key="11">
    <source>
        <dbReference type="EMBL" id="KAK3729096.1"/>
    </source>
</evidence>
<dbReference type="Proteomes" id="UP001283361">
    <property type="component" value="Unassembled WGS sequence"/>
</dbReference>
<feature type="domain" description="Concentrative nucleoside transporter C-terminal" evidence="9">
    <location>
        <begin position="372"/>
        <end position="614"/>
    </location>
</feature>
<organism evidence="11 12">
    <name type="scientific">Elysia crispata</name>
    <name type="common">lettuce slug</name>
    <dbReference type="NCBI Taxonomy" id="231223"/>
    <lineage>
        <taxon>Eukaryota</taxon>
        <taxon>Metazoa</taxon>
        <taxon>Spiralia</taxon>
        <taxon>Lophotrochozoa</taxon>
        <taxon>Mollusca</taxon>
        <taxon>Gastropoda</taxon>
        <taxon>Heterobranchia</taxon>
        <taxon>Euthyneura</taxon>
        <taxon>Panpulmonata</taxon>
        <taxon>Sacoglossa</taxon>
        <taxon>Placobranchoidea</taxon>
        <taxon>Plakobranchidae</taxon>
        <taxon>Elysia</taxon>
    </lineage>
</organism>
<feature type="transmembrane region" description="Helical" evidence="7">
    <location>
        <begin position="559"/>
        <end position="580"/>
    </location>
</feature>
<comment type="subcellular location">
    <subcellularLocation>
        <location evidence="1">Cell membrane</location>
        <topology evidence="1">Multi-pass membrane protein</topology>
    </subcellularLocation>
</comment>
<keyword evidence="6 7" id="KW-0472">Membrane</keyword>
<evidence type="ECO:0000256" key="7">
    <source>
        <dbReference type="SAM" id="Phobius"/>
    </source>
</evidence>
<evidence type="ECO:0000256" key="2">
    <source>
        <dbReference type="ARBA" id="ARBA00009033"/>
    </source>
</evidence>
<evidence type="ECO:0000313" key="12">
    <source>
        <dbReference type="Proteomes" id="UP001283361"/>
    </source>
</evidence>